<comment type="caution">
    <text evidence="2">The sequence shown here is derived from an EMBL/GenBank/DDBJ whole genome shotgun (WGS) entry which is preliminary data.</text>
</comment>
<evidence type="ECO:0000259" key="1">
    <source>
        <dbReference type="Pfam" id="PF07796"/>
    </source>
</evidence>
<sequence length="197" mass="22365">MRICFLSCGIYQPELDAVLSEIKEDKIFDCELTVTYLQAKLHIDFDLLKKDVLQALRHIAADKIILLYGAKCHPEFNDFLRDWQLVRFKQSNCIELILGDCKKKIDDAAKTIYLTAGWVTNWDQFFNAAKNTDQAAIKQSFADFGQLLFIDTGVCEVPNKKIEEISLYTGLPKSVKKVGLSVFKSNIIKAVKQALPV</sequence>
<accession>A0ABT9YB43</accession>
<dbReference type="EMBL" id="JAUSUE010000021">
    <property type="protein sequence ID" value="MDQ0204766.1"/>
    <property type="molecule type" value="Genomic_DNA"/>
</dbReference>
<dbReference type="InterPro" id="IPR012437">
    <property type="entry name" value="DUF1638"/>
</dbReference>
<name>A0ABT9YB43_9FIRM</name>
<keyword evidence="3" id="KW-1185">Reference proteome</keyword>
<organism evidence="2 3">
    <name type="scientific">Pectinatus haikarae</name>
    <dbReference type="NCBI Taxonomy" id="349096"/>
    <lineage>
        <taxon>Bacteria</taxon>
        <taxon>Bacillati</taxon>
        <taxon>Bacillota</taxon>
        <taxon>Negativicutes</taxon>
        <taxon>Selenomonadales</taxon>
        <taxon>Selenomonadaceae</taxon>
        <taxon>Pectinatus</taxon>
    </lineage>
</organism>
<gene>
    <name evidence="2" type="ORF">J2S01_002499</name>
</gene>
<evidence type="ECO:0000313" key="3">
    <source>
        <dbReference type="Proteomes" id="UP001239167"/>
    </source>
</evidence>
<dbReference type="Pfam" id="PF07796">
    <property type="entry name" value="DUF1638"/>
    <property type="match status" value="1"/>
</dbReference>
<protein>
    <recommendedName>
        <fullName evidence="1">DUF1638 domain-containing protein</fullName>
    </recommendedName>
</protein>
<reference evidence="2 3" key="1">
    <citation type="submission" date="2023-07" db="EMBL/GenBank/DDBJ databases">
        <title>Genomic Encyclopedia of Type Strains, Phase IV (KMG-IV): sequencing the most valuable type-strain genomes for metagenomic binning, comparative biology and taxonomic classification.</title>
        <authorList>
            <person name="Goeker M."/>
        </authorList>
    </citation>
    <scope>NUCLEOTIDE SEQUENCE [LARGE SCALE GENOMIC DNA]</scope>
    <source>
        <strain evidence="2 3">DSM 16980</strain>
    </source>
</reference>
<dbReference type="RefSeq" id="WP_307225096.1">
    <property type="nucleotide sequence ID" value="NZ_JAUSUE010000021.1"/>
</dbReference>
<feature type="domain" description="DUF1638" evidence="1">
    <location>
        <begin position="37"/>
        <end position="185"/>
    </location>
</feature>
<evidence type="ECO:0000313" key="2">
    <source>
        <dbReference type="EMBL" id="MDQ0204766.1"/>
    </source>
</evidence>
<proteinExistence type="predicted"/>
<dbReference type="Proteomes" id="UP001239167">
    <property type="component" value="Unassembled WGS sequence"/>
</dbReference>